<organism evidence="4 5">
    <name type="scientific">Aphidius gifuensis</name>
    <name type="common">Parasitoid wasp</name>
    <dbReference type="NCBI Taxonomy" id="684658"/>
    <lineage>
        <taxon>Eukaryota</taxon>
        <taxon>Metazoa</taxon>
        <taxon>Ecdysozoa</taxon>
        <taxon>Arthropoda</taxon>
        <taxon>Hexapoda</taxon>
        <taxon>Insecta</taxon>
        <taxon>Pterygota</taxon>
        <taxon>Neoptera</taxon>
        <taxon>Endopterygota</taxon>
        <taxon>Hymenoptera</taxon>
        <taxon>Apocrita</taxon>
        <taxon>Ichneumonoidea</taxon>
        <taxon>Braconidae</taxon>
        <taxon>Aphidiinae</taxon>
        <taxon>Aphidius</taxon>
    </lineage>
</organism>
<feature type="domain" description="RRM" evidence="3">
    <location>
        <begin position="78"/>
        <end position="165"/>
    </location>
</feature>
<evidence type="ECO:0000313" key="5">
    <source>
        <dbReference type="Proteomes" id="UP000639338"/>
    </source>
</evidence>
<dbReference type="EMBL" id="JACMRX010000004">
    <property type="protein sequence ID" value="KAF7991838.1"/>
    <property type="molecule type" value="Genomic_DNA"/>
</dbReference>
<sequence>MAERENNSAWIEIHIKAETKTEDILAILHNENGGYVNSFRDTFNNILFVEMTNLETAVNLIDYKLNGEHVVHLAPFAKHILIKNLPEWINNDQLQQAFQVFGIIQSSRLATDLVNNPQGEAVIEYADYKSSVAAVETCKKNIFHMNDEAIIPVDADHIFKKFVPDETVVQFNPRVWEEGTHQHREGSIVKQTLKIHEQRTDLLNTQLKNDLKHIEDRRILLNDYNGNTEEDLTGKNVLYYFANRNPVPEIQENIDIVMDVVNYEIIDHNDEIEEEIPNGNIEN</sequence>
<dbReference type="InterPro" id="IPR035979">
    <property type="entry name" value="RBD_domain_sf"/>
</dbReference>
<protein>
    <recommendedName>
        <fullName evidence="3">RRM domain-containing protein</fullName>
    </recommendedName>
</protein>
<comment type="caution">
    <text evidence="4">The sequence shown here is derived from an EMBL/GenBank/DDBJ whole genome shotgun (WGS) entry which is preliminary data.</text>
</comment>
<name>A0A834XSU7_APHGI</name>
<dbReference type="Pfam" id="PF00076">
    <property type="entry name" value="RRM_1"/>
    <property type="match status" value="1"/>
</dbReference>
<dbReference type="InterPro" id="IPR000504">
    <property type="entry name" value="RRM_dom"/>
</dbReference>
<evidence type="ECO:0000259" key="3">
    <source>
        <dbReference type="PROSITE" id="PS50102"/>
    </source>
</evidence>
<evidence type="ECO:0000313" key="4">
    <source>
        <dbReference type="EMBL" id="KAF7991838.1"/>
    </source>
</evidence>
<dbReference type="CDD" id="cd00590">
    <property type="entry name" value="RRM_SF"/>
    <property type="match status" value="1"/>
</dbReference>
<dbReference type="SMART" id="SM00360">
    <property type="entry name" value="RRM"/>
    <property type="match status" value="1"/>
</dbReference>
<dbReference type="SUPFAM" id="SSF54928">
    <property type="entry name" value="RNA-binding domain, RBD"/>
    <property type="match status" value="1"/>
</dbReference>
<evidence type="ECO:0000256" key="2">
    <source>
        <dbReference type="PROSITE-ProRule" id="PRU00176"/>
    </source>
</evidence>
<dbReference type="GO" id="GO:0003723">
    <property type="term" value="F:RNA binding"/>
    <property type="evidence" value="ECO:0007669"/>
    <property type="project" value="UniProtKB-UniRule"/>
</dbReference>
<reference evidence="4 5" key="1">
    <citation type="submission" date="2020-08" db="EMBL/GenBank/DDBJ databases">
        <title>Aphidius gifuensis genome sequencing and assembly.</title>
        <authorList>
            <person name="Du Z."/>
        </authorList>
    </citation>
    <scope>NUCLEOTIDE SEQUENCE [LARGE SCALE GENOMIC DNA]</scope>
    <source>
        <strain evidence="4">YNYX2018</strain>
        <tissue evidence="4">Adults</tissue>
    </source>
</reference>
<dbReference type="InterPro" id="IPR012677">
    <property type="entry name" value="Nucleotide-bd_a/b_plait_sf"/>
</dbReference>
<dbReference type="AlphaFoldDB" id="A0A834XSU7"/>
<dbReference type="Proteomes" id="UP000639338">
    <property type="component" value="Unassembled WGS sequence"/>
</dbReference>
<accession>A0A834XSU7</accession>
<dbReference type="PROSITE" id="PS50102">
    <property type="entry name" value="RRM"/>
    <property type="match status" value="1"/>
</dbReference>
<dbReference type="Gene3D" id="3.30.70.330">
    <property type="match status" value="1"/>
</dbReference>
<keyword evidence="1 2" id="KW-0694">RNA-binding</keyword>
<evidence type="ECO:0000256" key="1">
    <source>
        <dbReference type="ARBA" id="ARBA00022884"/>
    </source>
</evidence>
<keyword evidence="5" id="KW-1185">Reference proteome</keyword>
<proteinExistence type="predicted"/>
<gene>
    <name evidence="4" type="ORF">HCN44_010639</name>
</gene>